<dbReference type="Gene3D" id="1.20.120.530">
    <property type="entry name" value="GntR ligand-binding domain-like"/>
    <property type="match status" value="1"/>
</dbReference>
<gene>
    <name evidence="5" type="ORF">Apau_2327</name>
</gene>
<dbReference type="InterPro" id="IPR036390">
    <property type="entry name" value="WH_DNA-bd_sf"/>
</dbReference>
<dbReference type="GO" id="GO:0043565">
    <property type="term" value="F:sequence-specific DNA binding"/>
    <property type="evidence" value="ECO:0007669"/>
    <property type="project" value="InterPro"/>
</dbReference>
<dbReference type="SMART" id="SM00895">
    <property type="entry name" value="FCD"/>
    <property type="match status" value="1"/>
</dbReference>
<dbReference type="Proteomes" id="UP000005096">
    <property type="component" value="Chromosome"/>
</dbReference>
<dbReference type="SUPFAM" id="SSF48008">
    <property type="entry name" value="GntR ligand-binding domain-like"/>
    <property type="match status" value="1"/>
</dbReference>
<evidence type="ECO:0000259" key="4">
    <source>
        <dbReference type="PROSITE" id="PS50949"/>
    </source>
</evidence>
<dbReference type="Pfam" id="PF00392">
    <property type="entry name" value="GntR"/>
    <property type="match status" value="1"/>
</dbReference>
<dbReference type="SMART" id="SM00345">
    <property type="entry name" value="HTH_GNTR"/>
    <property type="match status" value="1"/>
</dbReference>
<organism evidence="5 6">
    <name type="scientific">Aminomonas paucivorans DSM 12260</name>
    <dbReference type="NCBI Taxonomy" id="584708"/>
    <lineage>
        <taxon>Bacteria</taxon>
        <taxon>Thermotogati</taxon>
        <taxon>Synergistota</taxon>
        <taxon>Synergistia</taxon>
        <taxon>Synergistales</taxon>
        <taxon>Synergistaceae</taxon>
        <taxon>Aminomonas</taxon>
    </lineage>
</organism>
<dbReference type="SUPFAM" id="SSF46785">
    <property type="entry name" value="Winged helix' DNA-binding domain"/>
    <property type="match status" value="1"/>
</dbReference>
<proteinExistence type="predicted"/>
<dbReference type="InterPro" id="IPR008920">
    <property type="entry name" value="TF_FadR/GntR_C"/>
</dbReference>
<dbReference type="PANTHER" id="PTHR43537:SF45">
    <property type="entry name" value="GNTR FAMILY REGULATORY PROTEIN"/>
    <property type="match status" value="1"/>
</dbReference>
<evidence type="ECO:0000256" key="3">
    <source>
        <dbReference type="ARBA" id="ARBA00023163"/>
    </source>
</evidence>
<dbReference type="HOGENOM" id="CLU_017584_5_0_0"/>
<evidence type="ECO:0000313" key="5">
    <source>
        <dbReference type="EMBL" id="EFQ24734.1"/>
    </source>
</evidence>
<keyword evidence="1" id="KW-0805">Transcription regulation</keyword>
<dbReference type="EMBL" id="CM001022">
    <property type="protein sequence ID" value="EFQ24734.1"/>
    <property type="molecule type" value="Genomic_DNA"/>
</dbReference>
<dbReference type="PaxDb" id="584708-Apau_2327"/>
<keyword evidence="2" id="KW-0238">DNA-binding</keyword>
<keyword evidence="6" id="KW-1185">Reference proteome</keyword>
<dbReference type="PROSITE" id="PS50949">
    <property type="entry name" value="HTH_GNTR"/>
    <property type="match status" value="1"/>
</dbReference>
<feature type="domain" description="HTH gntR-type" evidence="4">
    <location>
        <begin position="4"/>
        <end position="71"/>
    </location>
</feature>
<accession>E3D061</accession>
<reference evidence="5 6" key="1">
    <citation type="journal article" date="2010" name="Stand. Genomic Sci.">
        <title>Non-contiguous finished genome sequence of Aminomonas paucivorans type strain (GLU-3).</title>
        <authorList>
            <person name="Pitluck S."/>
            <person name="Yasawong M."/>
            <person name="Held B."/>
            <person name="Lapidus A."/>
            <person name="Nolan M."/>
            <person name="Copeland A."/>
            <person name="Lucas S."/>
            <person name="Del Rio T.G."/>
            <person name="Tice H."/>
            <person name="Cheng J.F."/>
            <person name="Chertkov O."/>
            <person name="Goodwin L."/>
            <person name="Tapia R."/>
            <person name="Han C."/>
            <person name="Liolios K."/>
            <person name="Ivanova N."/>
            <person name="Mavromatis K."/>
            <person name="Ovchinnikova G."/>
            <person name="Pati A."/>
            <person name="Chen A."/>
            <person name="Palaniappan K."/>
            <person name="Land M."/>
            <person name="Hauser L."/>
            <person name="Chang Y.J."/>
            <person name="Jeffries C.D."/>
            <person name="Pukall R."/>
            <person name="Spring S."/>
            <person name="Rohde M."/>
            <person name="Sikorski J."/>
            <person name="Goker M."/>
            <person name="Woyke T."/>
            <person name="Bristow J."/>
            <person name="Eisen J.A."/>
            <person name="Markowitz V."/>
            <person name="Hugenholtz P."/>
            <person name="Kyrpides N.C."/>
            <person name="Klenk H.P."/>
        </authorList>
    </citation>
    <scope>NUCLEOTIDE SEQUENCE [LARGE SCALE GENOMIC DNA]</scope>
    <source>
        <strain evidence="5 6">DSM 12260</strain>
    </source>
</reference>
<dbReference type="eggNOG" id="COG1802">
    <property type="taxonomic scope" value="Bacteria"/>
</dbReference>
<evidence type="ECO:0000256" key="1">
    <source>
        <dbReference type="ARBA" id="ARBA00023015"/>
    </source>
</evidence>
<dbReference type="PRINTS" id="PR00035">
    <property type="entry name" value="HTHGNTR"/>
</dbReference>
<name>E3D061_9BACT</name>
<dbReference type="InterPro" id="IPR000524">
    <property type="entry name" value="Tscrpt_reg_HTH_GntR"/>
</dbReference>
<dbReference type="AlphaFoldDB" id="E3D061"/>
<dbReference type="GO" id="GO:0003700">
    <property type="term" value="F:DNA-binding transcription factor activity"/>
    <property type="evidence" value="ECO:0007669"/>
    <property type="project" value="InterPro"/>
</dbReference>
<dbReference type="InterPro" id="IPR000485">
    <property type="entry name" value="AsnC-type_HTH_dom"/>
</dbReference>
<protein>
    <submittedName>
        <fullName evidence="5">Transcriptional regulator, GntR family</fullName>
    </submittedName>
</protein>
<dbReference type="PRINTS" id="PR00033">
    <property type="entry name" value="HTHASNC"/>
</dbReference>
<evidence type="ECO:0000256" key="2">
    <source>
        <dbReference type="ARBA" id="ARBA00023125"/>
    </source>
</evidence>
<keyword evidence="3" id="KW-0804">Transcription</keyword>
<dbReference type="Pfam" id="PF07729">
    <property type="entry name" value="FCD"/>
    <property type="match status" value="1"/>
</dbReference>
<dbReference type="InterPro" id="IPR011711">
    <property type="entry name" value="GntR_C"/>
</dbReference>
<sequence length="226" mass="25941">MKAPTAEDRAHQEILKLIVSQKYAPGDRLVETELAEELGLSRTPVRNALRKLLAEGVLESEKGVGCSIPRLTPSDMEGVFQTRILLESRAAAAAAKTASRPEIERLQKLLEEERSLYVAGEMDRYTRINERLHLGIAALSKNDYIERFARQVFWRSELYIFFFDRFYANRAPQEELLRDPEQSRSCREHAELIEAIAARDAKRAEEAMRTHVTSTYQTLTQRVTLF</sequence>
<dbReference type="CDD" id="cd07377">
    <property type="entry name" value="WHTH_GntR"/>
    <property type="match status" value="1"/>
</dbReference>
<dbReference type="Gene3D" id="1.10.10.10">
    <property type="entry name" value="Winged helix-like DNA-binding domain superfamily/Winged helix DNA-binding domain"/>
    <property type="match status" value="1"/>
</dbReference>
<dbReference type="OrthoDB" id="5093at2"/>
<dbReference type="PANTHER" id="PTHR43537">
    <property type="entry name" value="TRANSCRIPTIONAL REGULATOR, GNTR FAMILY"/>
    <property type="match status" value="1"/>
</dbReference>
<dbReference type="STRING" id="584708.Apau_2327"/>
<dbReference type="RefSeq" id="WP_006301979.1">
    <property type="nucleotide sequence ID" value="NZ_CM001022.1"/>
</dbReference>
<evidence type="ECO:0000313" key="6">
    <source>
        <dbReference type="Proteomes" id="UP000005096"/>
    </source>
</evidence>
<dbReference type="InterPro" id="IPR036388">
    <property type="entry name" value="WH-like_DNA-bd_sf"/>
</dbReference>